<dbReference type="EMBL" id="JASHIF010000010">
    <property type="protein sequence ID" value="MDI9860071.1"/>
    <property type="molecule type" value="Genomic_DNA"/>
</dbReference>
<gene>
    <name evidence="4" type="ORF">QM524_12695</name>
</gene>
<accession>A0ABT6Y932</accession>
<dbReference type="PANTHER" id="PTHR12283:SF6">
    <property type="entry name" value="GLUTAMINYL-PEPTIDE CYCLOTRANSFERASE-RELATED"/>
    <property type="match status" value="1"/>
</dbReference>
<organism evidence="4 5">
    <name type="scientific">Flectobacillus roseus</name>
    <dbReference type="NCBI Taxonomy" id="502259"/>
    <lineage>
        <taxon>Bacteria</taxon>
        <taxon>Pseudomonadati</taxon>
        <taxon>Bacteroidota</taxon>
        <taxon>Cytophagia</taxon>
        <taxon>Cytophagales</taxon>
        <taxon>Flectobacillaceae</taxon>
        <taxon>Flectobacillus</taxon>
    </lineage>
</organism>
<sequence>MKTSKIALVLLGIFVFSGVGVYLKSCQEKSSSTTEQASTQAPTADQGLLPAATFNADSAYKFVEKQVEFGPRVPNTKSHKACAAWLADQLKAYGCQVINQNFVATTYDGKKLNAVNIIGTYNPGAAKRILLAAHWDTRPIADKDTKDKDKPIDGANDGASGVGVLLEIARAIKDAQNKPNVGIDFILFDAEDNGEPNEYRGDSGNQVWWCLGSQYWAANKHVPNYQAYYGILLDMVGAKGAVFPHEGLSMQYAPILTRSIWDIASRLGYGNLFIDADGGALTDDHAFVNDIGKIQMIDIVELRPNDPKTFGSYHHTHNDNMNVIDKNTLKAVGQTVLTALYQE</sequence>
<evidence type="ECO:0000313" key="5">
    <source>
        <dbReference type="Proteomes" id="UP001236507"/>
    </source>
</evidence>
<name>A0ABT6Y932_9BACT</name>
<keyword evidence="5" id="KW-1185">Reference proteome</keyword>
<dbReference type="InterPro" id="IPR040234">
    <property type="entry name" value="QC/QCL"/>
</dbReference>
<dbReference type="InterPro" id="IPR007484">
    <property type="entry name" value="Peptidase_M28"/>
</dbReference>
<evidence type="ECO:0000313" key="4">
    <source>
        <dbReference type="EMBL" id="MDI9860071.1"/>
    </source>
</evidence>
<dbReference type="Proteomes" id="UP001236507">
    <property type="component" value="Unassembled WGS sequence"/>
</dbReference>
<feature type="domain" description="Peptidase M28" evidence="3">
    <location>
        <begin position="116"/>
        <end position="338"/>
    </location>
</feature>
<evidence type="ECO:0000259" key="3">
    <source>
        <dbReference type="Pfam" id="PF04389"/>
    </source>
</evidence>
<dbReference type="Gene3D" id="3.40.630.10">
    <property type="entry name" value="Zn peptidases"/>
    <property type="match status" value="1"/>
</dbReference>
<keyword evidence="2" id="KW-0012">Acyltransferase</keyword>
<keyword evidence="1" id="KW-0808">Transferase</keyword>
<dbReference type="SUPFAM" id="SSF53187">
    <property type="entry name" value="Zn-dependent exopeptidases"/>
    <property type="match status" value="1"/>
</dbReference>
<reference evidence="4 5" key="1">
    <citation type="submission" date="2023-05" db="EMBL/GenBank/DDBJ databases">
        <title>Novel species of genus Flectobacillus isolated from stream in China.</title>
        <authorList>
            <person name="Lu H."/>
        </authorList>
    </citation>
    <scope>NUCLEOTIDE SEQUENCE [LARGE SCALE GENOMIC DNA]</scope>
    <source>
        <strain evidence="4 5">KCTC 42575</strain>
    </source>
</reference>
<evidence type="ECO:0000256" key="2">
    <source>
        <dbReference type="ARBA" id="ARBA00023315"/>
    </source>
</evidence>
<proteinExistence type="predicted"/>
<dbReference type="RefSeq" id="WP_166578278.1">
    <property type="nucleotide sequence ID" value="NZ_JASHIF010000010.1"/>
</dbReference>
<protein>
    <submittedName>
        <fullName evidence="4">M28 family peptidase</fullName>
    </submittedName>
</protein>
<dbReference type="Pfam" id="PF04389">
    <property type="entry name" value="Peptidase_M28"/>
    <property type="match status" value="1"/>
</dbReference>
<evidence type="ECO:0000256" key="1">
    <source>
        <dbReference type="ARBA" id="ARBA00022679"/>
    </source>
</evidence>
<dbReference type="PANTHER" id="PTHR12283">
    <property type="entry name" value="GLUTAMINYL-PEPTIDE CYCLOTRANSFERASE"/>
    <property type="match status" value="1"/>
</dbReference>
<comment type="caution">
    <text evidence="4">The sequence shown here is derived from an EMBL/GenBank/DDBJ whole genome shotgun (WGS) entry which is preliminary data.</text>
</comment>